<organism evidence="2 3">
    <name type="scientific">Jaapia argillacea MUCL 33604</name>
    <dbReference type="NCBI Taxonomy" id="933084"/>
    <lineage>
        <taxon>Eukaryota</taxon>
        <taxon>Fungi</taxon>
        <taxon>Dikarya</taxon>
        <taxon>Basidiomycota</taxon>
        <taxon>Agaricomycotina</taxon>
        <taxon>Agaricomycetes</taxon>
        <taxon>Agaricomycetidae</taxon>
        <taxon>Jaapiales</taxon>
        <taxon>Jaapiaceae</taxon>
        <taxon>Jaapia</taxon>
    </lineage>
</organism>
<dbReference type="InParanoid" id="A0A067Q955"/>
<evidence type="ECO:0000256" key="1">
    <source>
        <dbReference type="SAM" id="Phobius"/>
    </source>
</evidence>
<protein>
    <submittedName>
        <fullName evidence="2">Uncharacterized protein</fullName>
    </submittedName>
</protein>
<gene>
    <name evidence="2" type="ORF">JAAARDRAFT_383680</name>
</gene>
<proteinExistence type="predicted"/>
<name>A0A067Q955_9AGAM</name>
<dbReference type="EMBL" id="KL197710">
    <property type="protein sequence ID" value="KDQ63583.1"/>
    <property type="molecule type" value="Genomic_DNA"/>
</dbReference>
<keyword evidence="1" id="KW-1133">Transmembrane helix</keyword>
<feature type="transmembrane region" description="Helical" evidence="1">
    <location>
        <begin position="12"/>
        <end position="34"/>
    </location>
</feature>
<keyword evidence="1" id="KW-0812">Transmembrane</keyword>
<dbReference type="AlphaFoldDB" id="A0A067Q955"/>
<reference evidence="3" key="1">
    <citation type="journal article" date="2014" name="Proc. Natl. Acad. Sci. U.S.A.">
        <title>Extensive sampling of basidiomycete genomes demonstrates inadequacy of the white-rot/brown-rot paradigm for wood decay fungi.</title>
        <authorList>
            <person name="Riley R."/>
            <person name="Salamov A.A."/>
            <person name="Brown D.W."/>
            <person name="Nagy L.G."/>
            <person name="Floudas D."/>
            <person name="Held B.W."/>
            <person name="Levasseur A."/>
            <person name="Lombard V."/>
            <person name="Morin E."/>
            <person name="Otillar R."/>
            <person name="Lindquist E.A."/>
            <person name="Sun H."/>
            <person name="LaButti K.M."/>
            <person name="Schmutz J."/>
            <person name="Jabbour D."/>
            <person name="Luo H."/>
            <person name="Baker S.E."/>
            <person name="Pisabarro A.G."/>
            <person name="Walton J.D."/>
            <person name="Blanchette R.A."/>
            <person name="Henrissat B."/>
            <person name="Martin F."/>
            <person name="Cullen D."/>
            <person name="Hibbett D.S."/>
            <person name="Grigoriev I.V."/>
        </authorList>
    </citation>
    <scope>NUCLEOTIDE SEQUENCE [LARGE SCALE GENOMIC DNA]</scope>
    <source>
        <strain evidence="3">MUCL 33604</strain>
    </source>
</reference>
<accession>A0A067Q955</accession>
<keyword evidence="1" id="KW-0472">Membrane</keyword>
<keyword evidence="3" id="KW-1185">Reference proteome</keyword>
<sequence length="134" mass="14948">MLLMTPRRPSGCFHGCFLGSVIGFRAILAHLFGYSRASVLIMLACQSLIPHHSLYQEGHSLVFAVCILFICPPHPSSNLCRRCQLPRSWYCGVSRATILFSHTYDSSSTLDNLYRTQSHLSPSIHCLYVSASKS</sequence>
<evidence type="ECO:0000313" key="3">
    <source>
        <dbReference type="Proteomes" id="UP000027265"/>
    </source>
</evidence>
<evidence type="ECO:0000313" key="2">
    <source>
        <dbReference type="EMBL" id="KDQ63583.1"/>
    </source>
</evidence>
<dbReference type="Proteomes" id="UP000027265">
    <property type="component" value="Unassembled WGS sequence"/>
</dbReference>
<dbReference type="HOGENOM" id="CLU_1896511_0_0_1"/>